<organism evidence="1 2">
    <name type="scientific">Mucuna pruriens</name>
    <name type="common">Velvet bean</name>
    <name type="synonym">Dolichos pruriens</name>
    <dbReference type="NCBI Taxonomy" id="157652"/>
    <lineage>
        <taxon>Eukaryota</taxon>
        <taxon>Viridiplantae</taxon>
        <taxon>Streptophyta</taxon>
        <taxon>Embryophyta</taxon>
        <taxon>Tracheophyta</taxon>
        <taxon>Spermatophyta</taxon>
        <taxon>Magnoliopsida</taxon>
        <taxon>eudicotyledons</taxon>
        <taxon>Gunneridae</taxon>
        <taxon>Pentapetalae</taxon>
        <taxon>rosids</taxon>
        <taxon>fabids</taxon>
        <taxon>Fabales</taxon>
        <taxon>Fabaceae</taxon>
        <taxon>Papilionoideae</taxon>
        <taxon>50 kb inversion clade</taxon>
        <taxon>NPAAA clade</taxon>
        <taxon>indigoferoid/millettioid clade</taxon>
        <taxon>Phaseoleae</taxon>
        <taxon>Mucuna</taxon>
    </lineage>
</organism>
<accession>A0A371HLY8</accession>
<protein>
    <submittedName>
        <fullName evidence="1">Uncharacterized protein</fullName>
    </submittedName>
</protein>
<keyword evidence="2" id="KW-1185">Reference proteome</keyword>
<reference evidence="1" key="1">
    <citation type="submission" date="2018-05" db="EMBL/GenBank/DDBJ databases">
        <title>Draft genome of Mucuna pruriens seed.</title>
        <authorList>
            <person name="Nnadi N.E."/>
            <person name="Vos R."/>
            <person name="Hasami M.H."/>
            <person name="Devisetty U.K."/>
            <person name="Aguiy J.C."/>
        </authorList>
    </citation>
    <scope>NUCLEOTIDE SEQUENCE [LARGE SCALE GENOMIC DNA]</scope>
    <source>
        <strain evidence="1">JCA_2017</strain>
    </source>
</reference>
<gene>
    <name evidence="1" type="ORF">CR513_12559</name>
</gene>
<sequence length="87" mass="10011">MRRRGRPWESSYGHSQVGVPLLEDEGRLNASIMVELVLQGDQRREEEACKYLENLRRKLRSRFIIASYGSKKRIVVSQGYGGSLDEV</sequence>
<proteinExistence type="predicted"/>
<name>A0A371HLY8_MUCPR</name>
<evidence type="ECO:0000313" key="1">
    <source>
        <dbReference type="EMBL" id="RDY03815.1"/>
    </source>
</evidence>
<dbReference type="AlphaFoldDB" id="A0A371HLY8"/>
<evidence type="ECO:0000313" key="2">
    <source>
        <dbReference type="Proteomes" id="UP000257109"/>
    </source>
</evidence>
<comment type="caution">
    <text evidence="1">The sequence shown here is derived from an EMBL/GenBank/DDBJ whole genome shotgun (WGS) entry which is preliminary data.</text>
</comment>
<feature type="non-terminal residue" evidence="1">
    <location>
        <position position="1"/>
    </location>
</feature>
<dbReference type="Proteomes" id="UP000257109">
    <property type="component" value="Unassembled WGS sequence"/>
</dbReference>
<dbReference type="EMBL" id="QJKJ01002202">
    <property type="protein sequence ID" value="RDY03815.1"/>
    <property type="molecule type" value="Genomic_DNA"/>
</dbReference>